<reference evidence="2 3" key="1">
    <citation type="journal article" date="2017" name="Nat. Commun.">
        <title>Genome assembly with in vitro proximity ligation data and whole-genome triplication in lettuce.</title>
        <authorList>
            <person name="Reyes-Chin-Wo S."/>
            <person name="Wang Z."/>
            <person name="Yang X."/>
            <person name="Kozik A."/>
            <person name="Arikit S."/>
            <person name="Song C."/>
            <person name="Xia L."/>
            <person name="Froenicke L."/>
            <person name="Lavelle D.O."/>
            <person name="Truco M.J."/>
            <person name="Xia R."/>
            <person name="Zhu S."/>
            <person name="Xu C."/>
            <person name="Xu H."/>
            <person name="Xu X."/>
            <person name="Cox K."/>
            <person name="Korf I."/>
            <person name="Meyers B.C."/>
            <person name="Michelmore R.W."/>
        </authorList>
    </citation>
    <scope>NUCLEOTIDE SEQUENCE [LARGE SCALE GENOMIC DNA]</scope>
    <source>
        <strain evidence="3">cv. Salinas</strain>
        <tissue evidence="2">Seedlings</tissue>
    </source>
</reference>
<dbReference type="AlphaFoldDB" id="A0A9R1XVV3"/>
<name>A0A9R1XVV3_LACSA</name>
<dbReference type="EMBL" id="NBSK02000002">
    <property type="protein sequence ID" value="KAJ0221222.1"/>
    <property type="molecule type" value="Genomic_DNA"/>
</dbReference>
<evidence type="ECO:0000259" key="1">
    <source>
        <dbReference type="Pfam" id="PF13976"/>
    </source>
</evidence>
<feature type="domain" description="GAG-pre-integrase" evidence="1">
    <location>
        <begin position="76"/>
        <end position="132"/>
    </location>
</feature>
<keyword evidence="3" id="KW-1185">Reference proteome</keyword>
<organism evidence="2 3">
    <name type="scientific">Lactuca sativa</name>
    <name type="common">Garden lettuce</name>
    <dbReference type="NCBI Taxonomy" id="4236"/>
    <lineage>
        <taxon>Eukaryota</taxon>
        <taxon>Viridiplantae</taxon>
        <taxon>Streptophyta</taxon>
        <taxon>Embryophyta</taxon>
        <taxon>Tracheophyta</taxon>
        <taxon>Spermatophyta</taxon>
        <taxon>Magnoliopsida</taxon>
        <taxon>eudicotyledons</taxon>
        <taxon>Gunneridae</taxon>
        <taxon>Pentapetalae</taxon>
        <taxon>asterids</taxon>
        <taxon>campanulids</taxon>
        <taxon>Asterales</taxon>
        <taxon>Asteraceae</taxon>
        <taxon>Cichorioideae</taxon>
        <taxon>Cichorieae</taxon>
        <taxon>Lactucinae</taxon>
        <taxon>Lactuca</taxon>
    </lineage>
</organism>
<evidence type="ECO:0000313" key="3">
    <source>
        <dbReference type="Proteomes" id="UP000235145"/>
    </source>
</evidence>
<proteinExistence type="predicted"/>
<dbReference type="Proteomes" id="UP000235145">
    <property type="component" value="Unassembled WGS sequence"/>
</dbReference>
<dbReference type="InterPro" id="IPR025724">
    <property type="entry name" value="GAG-pre-integrase_dom"/>
</dbReference>
<evidence type="ECO:0000313" key="2">
    <source>
        <dbReference type="EMBL" id="KAJ0221222.1"/>
    </source>
</evidence>
<accession>A0A9R1XVV3</accession>
<sequence>MISKSKIQKYWIIDSGANEHIIPDTNSSVTIRNGDSNPIKQVGDVHFPNGFKLKNVLNDICSRNLIGTGNECGRFYYMDSFKESKVAMAILSKEMIWNRRLGHASEGVLRKLQQIDVGNCNQFCNPCLRAKQTKLPFPISFSKTIEGFDLIHVDLGSY</sequence>
<protein>
    <recommendedName>
        <fullName evidence="1">GAG-pre-integrase domain-containing protein</fullName>
    </recommendedName>
</protein>
<gene>
    <name evidence="2" type="ORF">LSAT_V11C200060830</name>
</gene>
<comment type="caution">
    <text evidence="2">The sequence shown here is derived from an EMBL/GenBank/DDBJ whole genome shotgun (WGS) entry which is preliminary data.</text>
</comment>
<dbReference type="Pfam" id="PF13976">
    <property type="entry name" value="gag_pre-integrs"/>
    <property type="match status" value="1"/>
</dbReference>